<feature type="domain" description="Dicer dsRNA-binding fold" evidence="8">
    <location>
        <begin position="492"/>
        <end position="582"/>
    </location>
</feature>
<evidence type="ECO:0000256" key="2">
    <source>
        <dbReference type="ARBA" id="ARBA00022801"/>
    </source>
</evidence>
<dbReference type="EMBL" id="LWDX02045781">
    <property type="protein sequence ID" value="OEL22277.1"/>
    <property type="molecule type" value="Genomic_DNA"/>
</dbReference>
<evidence type="ECO:0000256" key="1">
    <source>
        <dbReference type="ARBA" id="ARBA00022741"/>
    </source>
</evidence>
<dbReference type="PANTHER" id="PTHR14950:SF31">
    <property type="entry name" value="ENDORIBONUCLEASE DICER HOMOLOG 3B"/>
    <property type="match status" value="1"/>
</dbReference>
<dbReference type="Pfam" id="PF00270">
    <property type="entry name" value="DEAD"/>
    <property type="match status" value="1"/>
</dbReference>
<protein>
    <submittedName>
        <fullName evidence="9">Endoribonuclease Dicer-like protein 3b</fullName>
    </submittedName>
</protein>
<feature type="region of interest" description="Disordered" evidence="5">
    <location>
        <begin position="1"/>
        <end position="35"/>
    </location>
</feature>
<evidence type="ECO:0000256" key="4">
    <source>
        <dbReference type="PROSITE-ProRule" id="PRU00657"/>
    </source>
</evidence>
<proteinExistence type="inferred from homology"/>
<dbReference type="SMART" id="SM00487">
    <property type="entry name" value="DEXDc"/>
    <property type="match status" value="1"/>
</dbReference>
<keyword evidence="3" id="KW-0067">ATP-binding</keyword>
<evidence type="ECO:0000313" key="10">
    <source>
        <dbReference type="Proteomes" id="UP000095767"/>
    </source>
</evidence>
<evidence type="ECO:0000256" key="5">
    <source>
        <dbReference type="SAM" id="MobiDB-lite"/>
    </source>
</evidence>
<dbReference type="STRING" id="888268.A0A1E5VB25"/>
<dbReference type="Proteomes" id="UP000095767">
    <property type="component" value="Unassembled WGS sequence"/>
</dbReference>
<dbReference type="GO" id="GO:0003723">
    <property type="term" value="F:RNA binding"/>
    <property type="evidence" value="ECO:0007669"/>
    <property type="project" value="UniProtKB-UniRule"/>
</dbReference>
<dbReference type="InterPro" id="IPR027417">
    <property type="entry name" value="P-loop_NTPase"/>
</dbReference>
<dbReference type="InterPro" id="IPR014001">
    <property type="entry name" value="Helicase_ATP-bd"/>
</dbReference>
<dbReference type="GO" id="GO:0005634">
    <property type="term" value="C:nucleus"/>
    <property type="evidence" value="ECO:0007669"/>
    <property type="project" value="TreeGrafter"/>
</dbReference>
<dbReference type="GO" id="GO:0030422">
    <property type="term" value="P:siRNA processing"/>
    <property type="evidence" value="ECO:0007669"/>
    <property type="project" value="TreeGrafter"/>
</dbReference>
<dbReference type="PROSITE" id="PS51192">
    <property type="entry name" value="HELICASE_ATP_BIND_1"/>
    <property type="match status" value="1"/>
</dbReference>
<keyword evidence="4" id="KW-0694">RNA-binding</keyword>
<dbReference type="FunFam" id="3.40.50.300:FF:000420">
    <property type="entry name" value="Endoribonuclease dicer-like 1"/>
    <property type="match status" value="1"/>
</dbReference>
<dbReference type="SMART" id="SM00490">
    <property type="entry name" value="HELICc"/>
    <property type="match status" value="1"/>
</dbReference>
<dbReference type="FunFam" id="3.30.160.380:FF:000001">
    <property type="entry name" value="Endoribonuclease dicer-like 1"/>
    <property type="match status" value="1"/>
</dbReference>
<dbReference type="GO" id="GO:0005737">
    <property type="term" value="C:cytoplasm"/>
    <property type="evidence" value="ECO:0007669"/>
    <property type="project" value="TreeGrafter"/>
</dbReference>
<dbReference type="Pfam" id="PF00271">
    <property type="entry name" value="Helicase_C"/>
    <property type="match status" value="1"/>
</dbReference>
<name>A0A1E5VB25_9POAL</name>
<dbReference type="OrthoDB" id="6513042at2759"/>
<feature type="domain" description="Helicase ATP-binding" evidence="6">
    <location>
        <begin position="42"/>
        <end position="163"/>
    </location>
</feature>
<dbReference type="GO" id="GO:0005524">
    <property type="term" value="F:ATP binding"/>
    <property type="evidence" value="ECO:0007669"/>
    <property type="project" value="UniProtKB-KW"/>
</dbReference>
<evidence type="ECO:0000313" key="9">
    <source>
        <dbReference type="EMBL" id="OEL22277.1"/>
    </source>
</evidence>
<dbReference type="Pfam" id="PF03368">
    <property type="entry name" value="Dicer_dimer"/>
    <property type="match status" value="1"/>
</dbReference>
<evidence type="ECO:0000259" key="8">
    <source>
        <dbReference type="PROSITE" id="PS51327"/>
    </source>
</evidence>
<gene>
    <name evidence="9" type="ORF">BAE44_0016703</name>
</gene>
<reference evidence="9 10" key="1">
    <citation type="submission" date="2016-09" db="EMBL/GenBank/DDBJ databases">
        <title>The draft genome of Dichanthelium oligosanthes: A C3 panicoid grass species.</title>
        <authorList>
            <person name="Studer A.J."/>
            <person name="Schnable J.C."/>
            <person name="Brutnell T.P."/>
        </authorList>
    </citation>
    <scope>NUCLEOTIDE SEQUENCE [LARGE SCALE GENOMIC DNA]</scope>
    <source>
        <strain evidence="10">cv. Kellogg 1175</strain>
        <tissue evidence="9">Leaf</tissue>
    </source>
</reference>
<dbReference type="InterPro" id="IPR005034">
    <property type="entry name" value="Dicer_dimerisation"/>
</dbReference>
<dbReference type="InterPro" id="IPR038248">
    <property type="entry name" value="Dicer_dimer_sf"/>
</dbReference>
<sequence length="856" mass="96703">MAAAATAMSEDADPLPPPPPAQFPPPRRPHKQPQPRGYQVEVFAAALHGNTIAVLDTGSGKTMVAIMLAREHARRARSGEAPRRIVVFLAPTVHLVHQQFEVIREYSDLDALECHGASGVSDWSAHQWKEAIGTKEIVVMTPQILLDALRHAFLTMSVPYIVLGASTIEDCEAQIIQLELILDAKFDGLLGSLQESSPNKFEDTDSILEMSRKSLSRYHGKIFYGLHALGPIVTLEVVKIYYESINTVGDSEDCLFSKASLNLQVSYFKEALFLIEETLPQGYEELMKSESGSAELTKRGYISSKVETLINIFKSFGSSEEVLCLIFVERIMTAKAVERFMRGIVNFSRFSISYLTGGSTSKDALSPAVQRFTLDLFRAGKVNLLFTTDVTEEGIDVPNCSCVIRFDLPRTVCSYVQSRGRARRSSSSYILMIERGNLVQQEHIFRIIRTEYYVKNFALHKPPYTPSHDSSLEEKYTYHVDSTGATITANCCVNLIYKYCEKLPRDRYYMPKPSFEVGLKDGSYQCTLTLPPNAALRSIVGPPSSTCNLAKQLVSLEACKKLHQLGELNDHLIPLTEEPMDIDTTVTDERCLSGPGTTKRKELHGTINVHGLSGNWIHESETVTLNAYRFDFLCDQEGEIYAGFVLLMESVLDDDVAHSEIDLFLIPNKMVYTTVTPCGKLQLNKEQLRKGKLFQEFFFNGIFGRLFHGSRTSELQREFIFRKGYEIQWHTDNMYLLLPLRHSSHIQRDPKIQWEAVESCSDAVEQLRNLYLEDGNLNYENLSRNKRNKGEEIIHLANRSLHFSRIKDSVVLSLHTGRIYSVLDLILDTTADDSFDEMYNGKVSPFASFVDYYHQK</sequence>
<evidence type="ECO:0000259" key="6">
    <source>
        <dbReference type="PROSITE" id="PS51192"/>
    </source>
</evidence>
<evidence type="ECO:0000256" key="3">
    <source>
        <dbReference type="ARBA" id="ARBA00022840"/>
    </source>
</evidence>
<dbReference type="Gene3D" id="3.40.50.300">
    <property type="entry name" value="P-loop containing nucleotide triphosphate hydrolases"/>
    <property type="match status" value="2"/>
</dbReference>
<dbReference type="InterPro" id="IPR011545">
    <property type="entry name" value="DEAD/DEAH_box_helicase_dom"/>
</dbReference>
<dbReference type="AlphaFoldDB" id="A0A1E5VB25"/>
<comment type="caution">
    <text evidence="9">The sequence shown here is derived from an EMBL/GenBank/DDBJ whole genome shotgun (WGS) entry which is preliminary data.</text>
</comment>
<accession>A0A1E5VB25</accession>
<feature type="domain" description="Helicase C-terminal" evidence="7">
    <location>
        <begin position="305"/>
        <end position="463"/>
    </location>
</feature>
<organism evidence="9 10">
    <name type="scientific">Dichanthelium oligosanthes</name>
    <dbReference type="NCBI Taxonomy" id="888268"/>
    <lineage>
        <taxon>Eukaryota</taxon>
        <taxon>Viridiplantae</taxon>
        <taxon>Streptophyta</taxon>
        <taxon>Embryophyta</taxon>
        <taxon>Tracheophyta</taxon>
        <taxon>Spermatophyta</taxon>
        <taxon>Magnoliopsida</taxon>
        <taxon>Liliopsida</taxon>
        <taxon>Poales</taxon>
        <taxon>Poaceae</taxon>
        <taxon>PACMAD clade</taxon>
        <taxon>Panicoideae</taxon>
        <taxon>Panicodae</taxon>
        <taxon>Paniceae</taxon>
        <taxon>Dichantheliinae</taxon>
        <taxon>Dichanthelium</taxon>
    </lineage>
</organism>
<dbReference type="PROSITE" id="PS51194">
    <property type="entry name" value="HELICASE_CTER"/>
    <property type="match status" value="1"/>
</dbReference>
<dbReference type="PANTHER" id="PTHR14950">
    <property type="entry name" value="DICER-RELATED"/>
    <property type="match status" value="1"/>
</dbReference>
<dbReference type="GO" id="GO:0004525">
    <property type="term" value="F:ribonuclease III activity"/>
    <property type="evidence" value="ECO:0007669"/>
    <property type="project" value="TreeGrafter"/>
</dbReference>
<dbReference type="Gene3D" id="3.30.160.380">
    <property type="entry name" value="Dicer dimerisation domain"/>
    <property type="match status" value="1"/>
</dbReference>
<comment type="similarity">
    <text evidence="4">Belongs to the helicase family. Dicer subfamily.</text>
</comment>
<feature type="compositionally biased region" description="Pro residues" evidence="5">
    <location>
        <begin position="14"/>
        <end position="26"/>
    </location>
</feature>
<dbReference type="PROSITE" id="PS51327">
    <property type="entry name" value="DICER_DSRBF"/>
    <property type="match status" value="1"/>
</dbReference>
<keyword evidence="10" id="KW-1185">Reference proteome</keyword>
<evidence type="ECO:0000259" key="7">
    <source>
        <dbReference type="PROSITE" id="PS51194"/>
    </source>
</evidence>
<keyword evidence="2" id="KW-0378">Hydrolase</keyword>
<dbReference type="SUPFAM" id="SSF52540">
    <property type="entry name" value="P-loop containing nucleoside triphosphate hydrolases"/>
    <property type="match status" value="1"/>
</dbReference>
<keyword evidence="1" id="KW-0547">Nucleotide-binding</keyword>
<dbReference type="InterPro" id="IPR001650">
    <property type="entry name" value="Helicase_C-like"/>
</dbReference>